<accession>A0ABR4TRT8</accession>
<dbReference type="EMBL" id="AUNC01000006">
    <property type="protein sequence ID" value="KEO58506.1"/>
    <property type="molecule type" value="Genomic_DNA"/>
</dbReference>
<comment type="caution">
    <text evidence="1">The sequence shown here is derived from an EMBL/GenBank/DDBJ whole genome shotgun (WGS) entry which is preliminary data.</text>
</comment>
<gene>
    <name evidence="1" type="ORF">SMB34_13395</name>
</gene>
<proteinExistence type="predicted"/>
<dbReference type="Proteomes" id="UP000027463">
    <property type="component" value="Unassembled WGS sequence"/>
</dbReference>
<evidence type="ECO:0008006" key="3">
    <source>
        <dbReference type="Google" id="ProtNLM"/>
    </source>
</evidence>
<keyword evidence="2" id="KW-1185">Reference proteome</keyword>
<sequence>MDIDTRSKRTSPKPPKILGAILSLFKIDMFPQKMQTHSFMLFGRE</sequence>
<protein>
    <recommendedName>
        <fullName evidence="3">Transposase</fullName>
    </recommendedName>
</protein>
<name>A0ABR4TRT8_9PROT</name>
<reference evidence="1 2" key="1">
    <citation type="submission" date="2013-07" db="EMBL/GenBank/DDBJ databases">
        <title>Thalassospira permensis NBRC 106175 Genome Sequencing.</title>
        <authorList>
            <person name="Lai Q."/>
            <person name="Shao Z."/>
        </authorList>
    </citation>
    <scope>NUCLEOTIDE SEQUENCE [LARGE SCALE GENOMIC DNA]</scope>
    <source>
        <strain evidence="1 2">NBRC 106175</strain>
    </source>
</reference>
<evidence type="ECO:0000313" key="1">
    <source>
        <dbReference type="EMBL" id="KEO58506.1"/>
    </source>
</evidence>
<evidence type="ECO:0000313" key="2">
    <source>
        <dbReference type="Proteomes" id="UP000027463"/>
    </source>
</evidence>
<organism evidence="1 2">
    <name type="scientific">Thalassospira permensis NBRC 106175</name>
    <dbReference type="NCBI Taxonomy" id="1353532"/>
    <lineage>
        <taxon>Bacteria</taxon>
        <taxon>Pseudomonadati</taxon>
        <taxon>Pseudomonadota</taxon>
        <taxon>Alphaproteobacteria</taxon>
        <taxon>Rhodospirillales</taxon>
        <taxon>Thalassospiraceae</taxon>
        <taxon>Thalassospira</taxon>
    </lineage>
</organism>